<comment type="pathway">
    <text evidence="1 4">Carotenoid biosynthesis.</text>
</comment>
<dbReference type="Pfam" id="PF01593">
    <property type="entry name" value="Amino_oxidase"/>
    <property type="match status" value="1"/>
</dbReference>
<comment type="caution">
    <text evidence="6">The sequence shown here is derived from an EMBL/GenBank/DDBJ whole genome shotgun (WGS) entry which is preliminary data.</text>
</comment>
<proteinExistence type="inferred from homology"/>
<keyword evidence="7" id="KW-1185">Reference proteome</keyword>
<evidence type="ECO:0000313" key="6">
    <source>
        <dbReference type="EMBL" id="GAA5518556.1"/>
    </source>
</evidence>
<evidence type="ECO:0000313" key="7">
    <source>
        <dbReference type="Proteomes" id="UP001426770"/>
    </source>
</evidence>
<dbReference type="RefSeq" id="WP_286214442.1">
    <property type="nucleotide sequence ID" value="NZ_AP027736.1"/>
</dbReference>
<organism evidence="6 7">
    <name type="scientific">Demequina sediminis</name>
    <dbReference type="NCBI Taxonomy" id="1930058"/>
    <lineage>
        <taxon>Bacteria</taxon>
        <taxon>Bacillati</taxon>
        <taxon>Actinomycetota</taxon>
        <taxon>Actinomycetes</taxon>
        <taxon>Micrococcales</taxon>
        <taxon>Demequinaceae</taxon>
        <taxon>Demequina</taxon>
    </lineage>
</organism>
<comment type="similarity">
    <text evidence="4">Belongs to the carotenoid/retinoid oxidoreductase family.</text>
</comment>
<name>A0ABP9WFE4_9MICO</name>
<dbReference type="SUPFAM" id="SSF51905">
    <property type="entry name" value="FAD/NAD(P)-binding domain"/>
    <property type="match status" value="1"/>
</dbReference>
<keyword evidence="3 4" id="KW-0560">Oxidoreductase</keyword>
<keyword evidence="2 4" id="KW-0125">Carotenoid biosynthesis</keyword>
<evidence type="ECO:0000259" key="5">
    <source>
        <dbReference type="Pfam" id="PF01593"/>
    </source>
</evidence>
<sequence>MSAVSDAAQRGSTARPRIVVIGGGVSGLATAGLLARGGADVTLVERHAELGGRSGRLEVDGHTFDTGPSWYLMPEAFAQYFALMGRDVDVELDLIELDPRYRVFFEGAEPDGIAEVLDVSADSEENWRRFDAMSPGEGDAMRAYAKDAGEFYRIALDRFLYTTFERPLAVLNAGVIRRMTTLVPLLVQSLGGRIAARVRDPRLRQVLGFHAVFLGSAPSRVPSLFSLMSHLDLTDGVRYPRGGMFAIIEALARIAREEGAELRTSAPVARILVDDRGLATGVELESGEVIRADSVVSGADLHHTETTLVPERWRAHPERRWHRRKPGVSTLLAMVEVDGEVPELAHHSLFFSRDWDANFEAIMGRRLPPVPASVYVSRVGATDPSVSPAGKDSLFFLVPFPADTALGATEPSRERLEEVARAYIAQVGAWAGVEDLPGRSRVLSLTTPADFEGRLGAWQGGALGLEHTLLQSAMFRPANVSSRIPNLLYVGASTTPGIGVPLCLISAELVAKRLLGATDAGPLPTPAPRGFLGRSRARGVLGNLARRARA</sequence>
<feature type="domain" description="Amine oxidase" evidence="5">
    <location>
        <begin position="25"/>
        <end position="515"/>
    </location>
</feature>
<gene>
    <name evidence="6" type="primary">carA2</name>
    <name evidence="6" type="ORF">Lsed01_00985</name>
</gene>
<evidence type="ECO:0000256" key="2">
    <source>
        <dbReference type="ARBA" id="ARBA00022746"/>
    </source>
</evidence>
<dbReference type="PANTHER" id="PTHR43734">
    <property type="entry name" value="PHYTOENE DESATURASE"/>
    <property type="match status" value="1"/>
</dbReference>
<dbReference type="Gene3D" id="3.50.50.60">
    <property type="entry name" value="FAD/NAD(P)-binding domain"/>
    <property type="match status" value="2"/>
</dbReference>
<dbReference type="NCBIfam" id="TIGR02734">
    <property type="entry name" value="crtI_fam"/>
    <property type="match status" value="1"/>
</dbReference>
<dbReference type="PANTHER" id="PTHR43734:SF1">
    <property type="entry name" value="PHYTOENE DESATURASE"/>
    <property type="match status" value="1"/>
</dbReference>
<dbReference type="InterPro" id="IPR002937">
    <property type="entry name" value="Amino_oxidase"/>
</dbReference>
<accession>A0ABP9WFE4</accession>
<dbReference type="Proteomes" id="UP001426770">
    <property type="component" value="Unassembled WGS sequence"/>
</dbReference>
<evidence type="ECO:0000256" key="3">
    <source>
        <dbReference type="ARBA" id="ARBA00023002"/>
    </source>
</evidence>
<evidence type="ECO:0000256" key="4">
    <source>
        <dbReference type="RuleBase" id="RU362075"/>
    </source>
</evidence>
<dbReference type="InterPro" id="IPR036188">
    <property type="entry name" value="FAD/NAD-bd_sf"/>
</dbReference>
<evidence type="ECO:0000256" key="1">
    <source>
        <dbReference type="ARBA" id="ARBA00004829"/>
    </source>
</evidence>
<dbReference type="EMBL" id="BAABRR010000004">
    <property type="protein sequence ID" value="GAA5518556.1"/>
    <property type="molecule type" value="Genomic_DNA"/>
</dbReference>
<dbReference type="InterPro" id="IPR014105">
    <property type="entry name" value="Carotenoid/retinoid_OxRdtase"/>
</dbReference>
<reference evidence="6 7" key="1">
    <citation type="submission" date="2024-02" db="EMBL/GenBank/DDBJ databases">
        <title>Lysinimicrobium sediminis NBRC 112286.</title>
        <authorList>
            <person name="Ichikawa N."/>
            <person name="Katano-Makiyama Y."/>
            <person name="Hidaka K."/>
        </authorList>
    </citation>
    <scope>NUCLEOTIDE SEQUENCE [LARGE SCALE GENOMIC DNA]</scope>
    <source>
        <strain evidence="6 7">NBRC 112286</strain>
    </source>
</reference>
<dbReference type="PRINTS" id="PR00419">
    <property type="entry name" value="ADXRDTASE"/>
</dbReference>
<protein>
    <submittedName>
        <fullName evidence="6">Zeta-carotene-forming phytoene desaturase</fullName>
    </submittedName>
</protein>